<feature type="region of interest" description="Disordered" evidence="6">
    <location>
        <begin position="382"/>
        <end position="409"/>
    </location>
</feature>
<dbReference type="InterPro" id="IPR035996">
    <property type="entry name" value="4pyrrol_Methylase_sf"/>
</dbReference>
<keyword evidence="5" id="KW-0949">S-adenosyl-L-methionine</keyword>
<dbReference type="InterPro" id="IPR014776">
    <property type="entry name" value="4pyrrole_Mease_sub2"/>
</dbReference>
<accession>A0ABS7FX14</accession>
<reference evidence="8 9" key="1">
    <citation type="submission" date="2021-07" db="EMBL/GenBank/DDBJ databases">
        <title>Actinomadura sp. PM05-2 isolated from lichen.</title>
        <authorList>
            <person name="Somphong A."/>
            <person name="Phongsopitanun W."/>
            <person name="Tanasupawat S."/>
            <person name="Peongsungnone V."/>
        </authorList>
    </citation>
    <scope>NUCLEOTIDE SEQUENCE [LARGE SCALE GENOMIC DNA]</scope>
    <source>
        <strain evidence="8 9">PM05-2</strain>
    </source>
</reference>
<evidence type="ECO:0000313" key="9">
    <source>
        <dbReference type="Proteomes" id="UP000774570"/>
    </source>
</evidence>
<evidence type="ECO:0000313" key="8">
    <source>
        <dbReference type="EMBL" id="MBW8484209.1"/>
    </source>
</evidence>
<dbReference type="Gene3D" id="3.30.950.10">
    <property type="entry name" value="Methyltransferase, Cobalt-precorrin-4 Transmethylase, Domain 2"/>
    <property type="match status" value="1"/>
</dbReference>
<feature type="compositionally biased region" description="Low complexity" evidence="6">
    <location>
        <begin position="382"/>
        <end position="394"/>
    </location>
</feature>
<comment type="caution">
    <text evidence="8">The sequence shown here is derived from an EMBL/GenBank/DDBJ whole genome shotgun (WGS) entry which is preliminary data.</text>
</comment>
<name>A0ABS7FX14_9ACTN</name>
<evidence type="ECO:0000256" key="4">
    <source>
        <dbReference type="ARBA" id="ARBA00022679"/>
    </source>
</evidence>
<dbReference type="InterPro" id="IPR050714">
    <property type="entry name" value="Cobalamin_biosynth_MTase"/>
</dbReference>
<dbReference type="Proteomes" id="UP000774570">
    <property type="component" value="Unassembled WGS sequence"/>
</dbReference>
<evidence type="ECO:0000256" key="1">
    <source>
        <dbReference type="ARBA" id="ARBA00004953"/>
    </source>
</evidence>
<protein>
    <submittedName>
        <fullName evidence="8">Precorrin-6y C5,15-methyltransferase (Decarboxylating) subunit CbiE</fullName>
    </submittedName>
</protein>
<keyword evidence="9" id="KW-1185">Reference proteome</keyword>
<dbReference type="SUPFAM" id="SSF53335">
    <property type="entry name" value="S-adenosyl-L-methionine-dependent methyltransferases"/>
    <property type="match status" value="1"/>
</dbReference>
<keyword evidence="4" id="KW-0808">Transferase</keyword>
<dbReference type="Gene3D" id="3.40.50.150">
    <property type="entry name" value="Vaccinia Virus protein VP39"/>
    <property type="match status" value="1"/>
</dbReference>
<evidence type="ECO:0000256" key="2">
    <source>
        <dbReference type="ARBA" id="ARBA00022573"/>
    </source>
</evidence>
<evidence type="ECO:0000256" key="6">
    <source>
        <dbReference type="SAM" id="MobiDB-lite"/>
    </source>
</evidence>
<dbReference type="SUPFAM" id="SSF53790">
    <property type="entry name" value="Tetrapyrrole methylase"/>
    <property type="match status" value="1"/>
</dbReference>
<dbReference type="PANTHER" id="PTHR43182:SF1">
    <property type="entry name" value="COBALT-PRECORRIN-7 C(5)-METHYLTRANSFERASE"/>
    <property type="match status" value="1"/>
</dbReference>
<dbReference type="InterPro" id="IPR000878">
    <property type="entry name" value="4pyrrol_Mease"/>
</dbReference>
<keyword evidence="3" id="KW-0489">Methyltransferase</keyword>
<dbReference type="RefSeq" id="WP_220167436.1">
    <property type="nucleotide sequence ID" value="NZ_JAIBOA010000010.1"/>
</dbReference>
<comment type="pathway">
    <text evidence="1">Cofactor biosynthesis; adenosylcobalamin biosynthesis.</text>
</comment>
<proteinExistence type="predicted"/>
<evidence type="ECO:0000256" key="5">
    <source>
        <dbReference type="ARBA" id="ARBA00022691"/>
    </source>
</evidence>
<organism evidence="8 9">
    <name type="scientific">Actinomadura parmotrematis</name>
    <dbReference type="NCBI Taxonomy" id="2864039"/>
    <lineage>
        <taxon>Bacteria</taxon>
        <taxon>Bacillati</taxon>
        <taxon>Actinomycetota</taxon>
        <taxon>Actinomycetes</taxon>
        <taxon>Streptosporangiales</taxon>
        <taxon>Thermomonosporaceae</taxon>
        <taxon>Actinomadura</taxon>
    </lineage>
</organism>
<gene>
    <name evidence="8" type="primary">cbiE</name>
    <name evidence="8" type="ORF">K1Y72_17630</name>
</gene>
<dbReference type="InterPro" id="IPR012818">
    <property type="entry name" value="CbiE"/>
</dbReference>
<evidence type="ECO:0000259" key="7">
    <source>
        <dbReference type="Pfam" id="PF00590"/>
    </source>
</evidence>
<keyword evidence="2" id="KW-0169">Cobalamin biosynthesis</keyword>
<dbReference type="EMBL" id="JAIBOA010000010">
    <property type="protein sequence ID" value="MBW8484209.1"/>
    <property type="molecule type" value="Genomic_DNA"/>
</dbReference>
<evidence type="ECO:0000256" key="3">
    <source>
        <dbReference type="ARBA" id="ARBA00022603"/>
    </source>
</evidence>
<sequence>MITVIGRDAAPLPDTARALLATAVLVLADPRHLADLPAAARPLHGPPAGDLLAEIGAAAEDGEVVLVVPGDPGLSGTLRALRAAGHRPRVLPAASSAARAFARAALPWDDAVIVSAAGDGALRRAVNACRAFPKVAVLTAPGAGPAELARALFPQTPRAFVVCEDLDGPAERVVHVRPAEATTRPWNDPEIVLVLDPRRALGGPSWLAGGRPGPPGWALPDDAFAPPGPARVPPLLRAFVLARLGPRIGDLVWDVGAGRGEIAIECARFGAAAVAVDRDAAACAAIRANVRAHEVKVAVSMGTAPAVLDHLPDPDAVFAGAGGPGVVRACAARALRTVVTVADDPDPAAEALRDEGFVTSVLAAGGDAAGGPFVVWGERDAPAAPRPAAAPSRPIETIGLDGIGGGEAG</sequence>
<dbReference type="InterPro" id="IPR029063">
    <property type="entry name" value="SAM-dependent_MTases_sf"/>
</dbReference>
<dbReference type="NCBIfam" id="TIGR02467">
    <property type="entry name" value="CbiE"/>
    <property type="match status" value="1"/>
</dbReference>
<dbReference type="PANTHER" id="PTHR43182">
    <property type="entry name" value="COBALT-PRECORRIN-6B C(15)-METHYLTRANSFERASE (DECARBOXYLATING)"/>
    <property type="match status" value="1"/>
</dbReference>
<feature type="domain" description="Tetrapyrrole methylase" evidence="7">
    <location>
        <begin position="16"/>
        <end position="177"/>
    </location>
</feature>
<dbReference type="Pfam" id="PF00590">
    <property type="entry name" value="TP_methylase"/>
    <property type="match status" value="1"/>
</dbReference>